<gene>
    <name evidence="3" type="ORF">UFOPK2289_00327</name>
    <name evidence="4" type="ORF">UFOPK2822_00844</name>
    <name evidence="5" type="ORF">UFOPK3346_01194</name>
    <name evidence="6" type="ORF">UFOPK3670_01178</name>
    <name evidence="7" type="ORF">UFOPK4308_01224</name>
</gene>
<dbReference type="PANTHER" id="PTHR43364:SF6">
    <property type="entry name" value="OXIDOREDUCTASE-RELATED"/>
    <property type="match status" value="1"/>
</dbReference>
<reference evidence="3" key="1">
    <citation type="submission" date="2020-05" db="EMBL/GenBank/DDBJ databases">
        <authorList>
            <person name="Chiriac C."/>
            <person name="Salcher M."/>
            <person name="Ghai R."/>
            <person name="Kavagutti S V."/>
        </authorList>
    </citation>
    <scope>NUCLEOTIDE SEQUENCE</scope>
</reference>
<dbReference type="EMBL" id="CAFBLE010000012">
    <property type="protein sequence ID" value="CAB4873822.1"/>
    <property type="molecule type" value="Genomic_DNA"/>
</dbReference>
<dbReference type="InterPro" id="IPR036812">
    <property type="entry name" value="NAD(P)_OxRdtase_dom_sf"/>
</dbReference>
<evidence type="ECO:0000313" key="3">
    <source>
        <dbReference type="EMBL" id="CAB4658543.1"/>
    </source>
</evidence>
<name>A0A6J6LCX3_9ZZZZ</name>
<evidence type="ECO:0000259" key="2">
    <source>
        <dbReference type="Pfam" id="PF00248"/>
    </source>
</evidence>
<feature type="domain" description="NADP-dependent oxidoreductase" evidence="2">
    <location>
        <begin position="14"/>
        <end position="307"/>
    </location>
</feature>
<evidence type="ECO:0000313" key="4">
    <source>
        <dbReference type="EMBL" id="CAB4751613.1"/>
    </source>
</evidence>
<dbReference type="EMBL" id="CAFBQL010000009">
    <property type="protein sequence ID" value="CAB5062591.1"/>
    <property type="molecule type" value="Genomic_DNA"/>
</dbReference>
<dbReference type="Pfam" id="PF00248">
    <property type="entry name" value="Aldo_ket_red"/>
    <property type="match status" value="1"/>
</dbReference>
<dbReference type="SUPFAM" id="SSF51430">
    <property type="entry name" value="NAD(P)-linked oxidoreductase"/>
    <property type="match status" value="1"/>
</dbReference>
<protein>
    <submittedName>
        <fullName evidence="3">Unannotated protein</fullName>
    </submittedName>
</protein>
<evidence type="ECO:0000313" key="6">
    <source>
        <dbReference type="EMBL" id="CAB4929356.1"/>
    </source>
</evidence>
<dbReference type="GO" id="GO:0016491">
    <property type="term" value="F:oxidoreductase activity"/>
    <property type="evidence" value="ECO:0007669"/>
    <property type="project" value="UniProtKB-KW"/>
</dbReference>
<dbReference type="FunFam" id="3.20.20.100:FF:000004">
    <property type="entry name" value="Oxidoreductase, aldo/keto reductase"/>
    <property type="match status" value="1"/>
</dbReference>
<dbReference type="Gene3D" id="3.20.20.100">
    <property type="entry name" value="NADP-dependent oxidoreductase domain"/>
    <property type="match status" value="1"/>
</dbReference>
<dbReference type="AlphaFoldDB" id="A0A6J6LCX3"/>
<dbReference type="CDD" id="cd19081">
    <property type="entry name" value="AKR_AKR9C1"/>
    <property type="match status" value="1"/>
</dbReference>
<dbReference type="EMBL" id="CAFBMV010000009">
    <property type="protein sequence ID" value="CAB4929356.1"/>
    <property type="molecule type" value="Genomic_DNA"/>
</dbReference>
<proteinExistence type="predicted"/>
<dbReference type="EMBL" id="CAEZZC010000010">
    <property type="protein sequence ID" value="CAB4751613.1"/>
    <property type="molecule type" value="Genomic_DNA"/>
</dbReference>
<dbReference type="EMBL" id="CAEZWT010000005">
    <property type="protein sequence ID" value="CAB4658543.1"/>
    <property type="molecule type" value="Genomic_DNA"/>
</dbReference>
<evidence type="ECO:0000313" key="5">
    <source>
        <dbReference type="EMBL" id="CAB4873822.1"/>
    </source>
</evidence>
<accession>A0A6J6LCX3</accession>
<organism evidence="3">
    <name type="scientific">freshwater metagenome</name>
    <dbReference type="NCBI Taxonomy" id="449393"/>
    <lineage>
        <taxon>unclassified sequences</taxon>
        <taxon>metagenomes</taxon>
        <taxon>ecological metagenomes</taxon>
    </lineage>
</organism>
<evidence type="ECO:0000256" key="1">
    <source>
        <dbReference type="ARBA" id="ARBA00023002"/>
    </source>
</evidence>
<dbReference type="GO" id="GO:0005829">
    <property type="term" value="C:cytosol"/>
    <property type="evidence" value="ECO:0007669"/>
    <property type="project" value="UniProtKB-ARBA"/>
</dbReference>
<sequence>MRITLPQTDLKVFPLCLGGNVFGWSADESQSHSVLDAYLASGGNFIDTADAYSEWKEGNVGGESETIIGSWMKARGNRADVVIATKVAKSSKRPGLSASNIKLAAEDSLRRLGTDYIDLYYAHEDDEKVPMEETLGAFNELVTSGKVRYIAASNFTSARLAQALNVSQENNLAKYIAVQNQYNLLTRSEYEEDMVPLLLKENISGIPFYGLARGFLTGKYQPGVVVESVRAGGVKDYQNEHGWAVLAQLTELANVHAATIPAVALAWLRSQPTISAPIASARTVEQLKEIIQVVDLSAQEISILNSIV</sequence>
<dbReference type="PANTHER" id="PTHR43364">
    <property type="entry name" value="NADH-SPECIFIC METHYLGLYOXAL REDUCTASE-RELATED"/>
    <property type="match status" value="1"/>
</dbReference>
<keyword evidence="1" id="KW-0560">Oxidoreductase</keyword>
<dbReference type="InterPro" id="IPR050523">
    <property type="entry name" value="AKR_Detox_Biosynth"/>
</dbReference>
<evidence type="ECO:0000313" key="7">
    <source>
        <dbReference type="EMBL" id="CAB5062591.1"/>
    </source>
</evidence>
<dbReference type="InterPro" id="IPR023210">
    <property type="entry name" value="NADP_OxRdtase_dom"/>
</dbReference>